<dbReference type="SMART" id="SM00471">
    <property type="entry name" value="HDc"/>
    <property type="match status" value="1"/>
</dbReference>
<dbReference type="Pfam" id="PF18967">
    <property type="entry name" value="PycTM"/>
    <property type="match status" value="1"/>
</dbReference>
<comment type="caution">
    <text evidence="10">The sequence shown here is derived from an EMBL/GenBank/DDBJ whole genome shotgun (WGS) entry which is preliminary data.</text>
</comment>
<reference evidence="11" key="1">
    <citation type="journal article" date="2019" name="Int. J. Syst. Evol. Microbiol.">
        <title>The Global Catalogue of Microorganisms (GCM) 10K type strain sequencing project: providing services to taxonomists for standard genome sequencing and annotation.</title>
        <authorList>
            <consortium name="The Broad Institute Genomics Platform"/>
            <consortium name="The Broad Institute Genome Sequencing Center for Infectious Disease"/>
            <person name="Wu L."/>
            <person name="Ma J."/>
        </authorList>
    </citation>
    <scope>NUCLEOTIDE SEQUENCE [LARGE SCALE GENOMIC DNA]</scope>
    <source>
        <strain evidence="11">CECT 7477</strain>
    </source>
</reference>
<accession>A0ABV8JK94</accession>
<gene>
    <name evidence="10" type="ORF">ACFOUT_04990</name>
</gene>
<evidence type="ECO:0000256" key="7">
    <source>
        <dbReference type="ARBA" id="ARBA00023136"/>
    </source>
</evidence>
<dbReference type="InterPro" id="IPR043760">
    <property type="entry name" value="PycTM_dom"/>
</dbReference>
<keyword evidence="2" id="KW-1003">Cell membrane</keyword>
<evidence type="ECO:0000259" key="9">
    <source>
        <dbReference type="SMART" id="SM00471"/>
    </source>
</evidence>
<dbReference type="SUPFAM" id="SSF109604">
    <property type="entry name" value="HD-domain/PDEase-like"/>
    <property type="match status" value="1"/>
</dbReference>
<dbReference type="RefSeq" id="WP_192461070.1">
    <property type="nucleotide sequence ID" value="NZ_JACYFJ010000001.1"/>
</dbReference>
<feature type="transmembrane region" description="Helical" evidence="8">
    <location>
        <begin position="367"/>
        <end position="390"/>
    </location>
</feature>
<feature type="transmembrane region" description="Helical" evidence="8">
    <location>
        <begin position="273"/>
        <end position="293"/>
    </location>
</feature>
<dbReference type="Proteomes" id="UP001595814">
    <property type="component" value="Unassembled WGS sequence"/>
</dbReference>
<organism evidence="10 11">
    <name type="scientific">Euzebyella saccharophila</name>
    <dbReference type="NCBI Taxonomy" id="679664"/>
    <lineage>
        <taxon>Bacteria</taxon>
        <taxon>Pseudomonadati</taxon>
        <taxon>Bacteroidota</taxon>
        <taxon>Flavobacteriia</taxon>
        <taxon>Flavobacteriales</taxon>
        <taxon>Flavobacteriaceae</taxon>
        <taxon>Euzebyella</taxon>
    </lineage>
</organism>
<dbReference type="InterPro" id="IPR003607">
    <property type="entry name" value="HD/PDEase_dom"/>
</dbReference>
<dbReference type="Pfam" id="PF01966">
    <property type="entry name" value="HD"/>
    <property type="match status" value="1"/>
</dbReference>
<dbReference type="InterPro" id="IPR009218">
    <property type="entry name" value="HD_phosphohydro"/>
</dbReference>
<feature type="domain" description="HD/PDEase" evidence="9">
    <location>
        <begin position="24"/>
        <end position="138"/>
    </location>
</feature>
<keyword evidence="7 8" id="KW-0472">Membrane</keyword>
<name>A0ABV8JK94_9FLAO</name>
<dbReference type="PANTHER" id="PTHR21174:SF0">
    <property type="entry name" value="HD PHOSPHOHYDROLASE FAMILY PROTEIN-RELATED"/>
    <property type="match status" value="1"/>
</dbReference>
<keyword evidence="6" id="KW-0051">Antiviral defense</keyword>
<keyword evidence="11" id="KW-1185">Reference proteome</keyword>
<dbReference type="PANTHER" id="PTHR21174">
    <property type="match status" value="1"/>
</dbReference>
<dbReference type="EMBL" id="JBHSAW010000004">
    <property type="protein sequence ID" value="MFC4095218.1"/>
    <property type="molecule type" value="Genomic_DNA"/>
</dbReference>
<sequence length="400" mass="46319">MSDLLSKTEDFATDILVNKLDSNFLYHNLRHTQRVVKSSKELLQFYNLNEKESDAVVVAAWLHDTGYTKGTENHERSSCEIAKVFLKEQECSEGFTQEVCDLIMATVRNHEPQNLLEEIMRDADSSHLGQTSYADTSEMLREELALLGIADYSPKEWRKTNIKMFQTEHRFYTDYAKANWQEGKDGNLKKLVKKVKKANKTRKKEELKVQLKDKSPERGIQTMYRVSMRNHLKLSDIADTKANILLSVNAIIISLLLTNLIPKLDNPSNDYLIYPTGIFVLFSIASMVMSVLATRPNVTSGEFDKKDVENKDVNLLFFGNFHKMKLQDYEWAMQELIKDQTYVYSTLTKDLYFLGVVLDKKYKLLRWTYTIFMVGMILSTIAFFVALKFYGPERIIELPT</sequence>
<keyword evidence="3 8" id="KW-0812">Transmembrane</keyword>
<evidence type="ECO:0000313" key="11">
    <source>
        <dbReference type="Proteomes" id="UP001595814"/>
    </source>
</evidence>
<evidence type="ECO:0000256" key="5">
    <source>
        <dbReference type="ARBA" id="ARBA00022989"/>
    </source>
</evidence>
<dbReference type="Gene3D" id="1.10.3210.10">
    <property type="entry name" value="Hypothetical protein af1432"/>
    <property type="match status" value="1"/>
</dbReference>
<evidence type="ECO:0000256" key="4">
    <source>
        <dbReference type="ARBA" id="ARBA00022741"/>
    </source>
</evidence>
<proteinExistence type="predicted"/>
<evidence type="ECO:0000256" key="6">
    <source>
        <dbReference type="ARBA" id="ARBA00023118"/>
    </source>
</evidence>
<evidence type="ECO:0000256" key="1">
    <source>
        <dbReference type="ARBA" id="ARBA00004236"/>
    </source>
</evidence>
<feature type="transmembrane region" description="Helical" evidence="8">
    <location>
        <begin position="242"/>
        <end position="261"/>
    </location>
</feature>
<evidence type="ECO:0000256" key="8">
    <source>
        <dbReference type="SAM" id="Phobius"/>
    </source>
</evidence>
<dbReference type="InterPro" id="IPR006674">
    <property type="entry name" value="HD_domain"/>
</dbReference>
<evidence type="ECO:0000256" key="2">
    <source>
        <dbReference type="ARBA" id="ARBA00022475"/>
    </source>
</evidence>
<protein>
    <submittedName>
        <fullName evidence="10">Pycsar system effector family protein</fullName>
    </submittedName>
</protein>
<evidence type="ECO:0000313" key="10">
    <source>
        <dbReference type="EMBL" id="MFC4095218.1"/>
    </source>
</evidence>
<keyword evidence="4" id="KW-0547">Nucleotide-binding</keyword>
<comment type="subcellular location">
    <subcellularLocation>
        <location evidence="1">Cell membrane</location>
    </subcellularLocation>
</comment>
<dbReference type="CDD" id="cd00077">
    <property type="entry name" value="HDc"/>
    <property type="match status" value="1"/>
</dbReference>
<evidence type="ECO:0000256" key="3">
    <source>
        <dbReference type="ARBA" id="ARBA00022692"/>
    </source>
</evidence>
<keyword evidence="5 8" id="KW-1133">Transmembrane helix</keyword>